<feature type="non-terminal residue" evidence="1">
    <location>
        <position position="81"/>
    </location>
</feature>
<organism evidence="1 2">
    <name type="scientific">Diploptera punctata</name>
    <name type="common">Pacific beetle cockroach</name>
    <dbReference type="NCBI Taxonomy" id="6984"/>
    <lineage>
        <taxon>Eukaryota</taxon>
        <taxon>Metazoa</taxon>
        <taxon>Ecdysozoa</taxon>
        <taxon>Arthropoda</taxon>
        <taxon>Hexapoda</taxon>
        <taxon>Insecta</taxon>
        <taxon>Pterygota</taxon>
        <taxon>Neoptera</taxon>
        <taxon>Polyneoptera</taxon>
        <taxon>Dictyoptera</taxon>
        <taxon>Blattodea</taxon>
        <taxon>Blaberoidea</taxon>
        <taxon>Blaberidae</taxon>
        <taxon>Diplopterinae</taxon>
        <taxon>Diploptera</taxon>
    </lineage>
</organism>
<keyword evidence="2" id="KW-1185">Reference proteome</keyword>
<evidence type="ECO:0000313" key="1">
    <source>
        <dbReference type="EMBL" id="KAJ9597718.1"/>
    </source>
</evidence>
<evidence type="ECO:0000313" key="2">
    <source>
        <dbReference type="Proteomes" id="UP001233999"/>
    </source>
</evidence>
<dbReference type="Proteomes" id="UP001233999">
    <property type="component" value="Unassembled WGS sequence"/>
</dbReference>
<reference evidence="1" key="1">
    <citation type="journal article" date="2023" name="IScience">
        <title>Live-bearing cockroach genome reveals convergent evolutionary mechanisms linked to viviparity in insects and beyond.</title>
        <authorList>
            <person name="Fouks B."/>
            <person name="Harrison M.C."/>
            <person name="Mikhailova A.A."/>
            <person name="Marchal E."/>
            <person name="English S."/>
            <person name="Carruthers M."/>
            <person name="Jennings E.C."/>
            <person name="Chiamaka E.L."/>
            <person name="Frigard R.A."/>
            <person name="Pippel M."/>
            <person name="Attardo G.M."/>
            <person name="Benoit J.B."/>
            <person name="Bornberg-Bauer E."/>
            <person name="Tobe S.S."/>
        </authorList>
    </citation>
    <scope>NUCLEOTIDE SEQUENCE</scope>
    <source>
        <strain evidence="1">Stay&amp;Tobe</strain>
    </source>
</reference>
<proteinExistence type="predicted"/>
<feature type="non-terminal residue" evidence="1">
    <location>
        <position position="1"/>
    </location>
</feature>
<reference evidence="1" key="2">
    <citation type="submission" date="2023-05" db="EMBL/GenBank/DDBJ databases">
        <authorList>
            <person name="Fouks B."/>
        </authorList>
    </citation>
    <scope>NUCLEOTIDE SEQUENCE</scope>
    <source>
        <strain evidence="1">Stay&amp;Tobe</strain>
        <tissue evidence="1">Testes</tissue>
    </source>
</reference>
<dbReference type="EMBL" id="JASPKZ010001587">
    <property type="protein sequence ID" value="KAJ9597718.1"/>
    <property type="molecule type" value="Genomic_DNA"/>
</dbReference>
<sequence>EKGYEVSLLSTCLLEHCVTDRQNMSQFIAEEPSIIFHASNLQFDNVSEHKKQKERLSFHMYFYYIILMRRIFVHRYIAINH</sequence>
<comment type="caution">
    <text evidence="1">The sequence shown here is derived from an EMBL/GenBank/DDBJ whole genome shotgun (WGS) entry which is preliminary data.</text>
</comment>
<accession>A0AAD8EPE8</accession>
<protein>
    <submittedName>
        <fullName evidence="1">Uncharacterized protein</fullName>
    </submittedName>
</protein>
<gene>
    <name evidence="1" type="ORF">L9F63_011428</name>
</gene>
<dbReference type="AlphaFoldDB" id="A0AAD8EPE8"/>
<name>A0AAD8EPE8_DIPPU</name>